<dbReference type="Gene3D" id="3.90.660.10">
    <property type="match status" value="1"/>
</dbReference>
<name>A0A8H2ZZA1_9AGAM</name>
<dbReference type="InterPro" id="IPR050281">
    <property type="entry name" value="Flavin_monoamine_oxidase"/>
</dbReference>
<sequence length="620" mass="70479">MSQDPKLGLYETDNDDTANVFWKYSQHIIQEYQNQLKINLPIPPSEGDGKNEVNQPVKRVAVIGGGVSGLRVAMKLGAKYKVDLFEASDHVGGRLYTHKFENGGEWDYFDVGAMRFPRTSVMRTTYQLFQELEIPLIEYRMETPESFLYYNGVRVQRNAAQGQDFNARQSQRGNVPDDWVDKGYKNLLKNVFDRWLFSLRRDFESAFNRLMTEYDQHSTRSLMAFVVFEPITDTVTGEEIFPKKDLYPTTVINWLETMAFSVGWFDRSFVETVLEMYAFAEGLPDTRWRCVKHGSQRITDAMKNRIETNKTFKKNINIHLFRQVTSVVYHEDLGELTVSGEHRPVTGIKLKPTEIETFEEKGYSHVVLAVSPQVMRYIDLSTCQLDYSQRSALLTLSPGPSTKVGIKFKTNWWKERFGINGGQSQTDRPVRTVVYPSHGNGESTVLIASYCWTQDAATMGSLMQGDESFDNIRLQKAILSDLAEVHGIELGFLEDQFESMFPFDWAHNPLTMGAFAFFGPGQFSTLYANLTRCSANGRLHFAGEAISTCHAWVAGALESAERVVGQIDPDYLQDQPSTAEGLPHGTRVDNLPVLMGRDLLLQQLFISRFLQQQEFGGTAL</sequence>
<dbReference type="Gene3D" id="1.10.10.1620">
    <property type="match status" value="1"/>
</dbReference>
<dbReference type="EMBL" id="CAJMWQ010000507">
    <property type="protein sequence ID" value="CAE6361662.1"/>
    <property type="molecule type" value="Genomic_DNA"/>
</dbReference>
<dbReference type="PANTHER" id="PTHR10742">
    <property type="entry name" value="FLAVIN MONOAMINE OXIDASE"/>
    <property type="match status" value="1"/>
</dbReference>
<evidence type="ECO:0000259" key="1">
    <source>
        <dbReference type="Pfam" id="PF01593"/>
    </source>
</evidence>
<organism evidence="2 3">
    <name type="scientific">Rhizoctonia solani</name>
    <dbReference type="NCBI Taxonomy" id="456999"/>
    <lineage>
        <taxon>Eukaryota</taxon>
        <taxon>Fungi</taxon>
        <taxon>Dikarya</taxon>
        <taxon>Basidiomycota</taxon>
        <taxon>Agaricomycotina</taxon>
        <taxon>Agaricomycetes</taxon>
        <taxon>Cantharellales</taxon>
        <taxon>Ceratobasidiaceae</taxon>
        <taxon>Rhizoctonia</taxon>
    </lineage>
</organism>
<proteinExistence type="predicted"/>
<protein>
    <recommendedName>
        <fullName evidence="1">Amine oxidase domain-containing protein</fullName>
    </recommendedName>
</protein>
<dbReference type="SUPFAM" id="SSF51905">
    <property type="entry name" value="FAD/NAD(P)-binding domain"/>
    <property type="match status" value="1"/>
</dbReference>
<accession>A0A8H2ZZA1</accession>
<feature type="domain" description="Amine oxidase" evidence="1">
    <location>
        <begin position="68"/>
        <end position="567"/>
    </location>
</feature>
<evidence type="ECO:0000313" key="3">
    <source>
        <dbReference type="Proteomes" id="UP000663826"/>
    </source>
</evidence>
<gene>
    <name evidence="2" type="ORF">RDB_LOCUS11659</name>
</gene>
<reference evidence="2" key="1">
    <citation type="submission" date="2021-01" db="EMBL/GenBank/DDBJ databases">
        <authorList>
            <person name="Kaushik A."/>
        </authorList>
    </citation>
    <scope>NUCLEOTIDE SEQUENCE</scope>
    <source>
        <strain evidence="2">AG1-1B</strain>
    </source>
</reference>
<dbReference type="GO" id="GO:0001716">
    <property type="term" value="F:L-amino-acid oxidase activity"/>
    <property type="evidence" value="ECO:0007669"/>
    <property type="project" value="TreeGrafter"/>
</dbReference>
<dbReference type="PANTHER" id="PTHR10742:SF342">
    <property type="entry name" value="AMINE OXIDASE"/>
    <property type="match status" value="1"/>
</dbReference>
<dbReference type="Proteomes" id="UP000663826">
    <property type="component" value="Unassembled WGS sequence"/>
</dbReference>
<evidence type="ECO:0000313" key="2">
    <source>
        <dbReference type="EMBL" id="CAE6361662.1"/>
    </source>
</evidence>
<dbReference type="GO" id="GO:0009063">
    <property type="term" value="P:amino acid catabolic process"/>
    <property type="evidence" value="ECO:0007669"/>
    <property type="project" value="TreeGrafter"/>
</dbReference>
<comment type="caution">
    <text evidence="2">The sequence shown here is derived from an EMBL/GenBank/DDBJ whole genome shotgun (WGS) entry which is preliminary data.</text>
</comment>
<dbReference type="InterPro" id="IPR002937">
    <property type="entry name" value="Amino_oxidase"/>
</dbReference>
<dbReference type="InterPro" id="IPR036188">
    <property type="entry name" value="FAD/NAD-bd_sf"/>
</dbReference>
<dbReference type="Gene3D" id="3.50.50.60">
    <property type="entry name" value="FAD/NAD(P)-binding domain"/>
    <property type="match status" value="1"/>
</dbReference>
<dbReference type="AlphaFoldDB" id="A0A8H2ZZA1"/>
<dbReference type="SUPFAM" id="SSF54373">
    <property type="entry name" value="FAD-linked reductases, C-terminal domain"/>
    <property type="match status" value="1"/>
</dbReference>
<dbReference type="Pfam" id="PF01593">
    <property type="entry name" value="Amino_oxidase"/>
    <property type="match status" value="1"/>
</dbReference>